<name>A0A5J9TFQ5_9POAL</name>
<gene>
    <name evidence="2" type="ORF">EJB05_42934</name>
</gene>
<sequence length="365" mass="38888">MTPSTSPPPRRRFARTPPPSRSLLAPRAAPQSSPRALPLAPRRPWCCMPCVAAVACPVGPARCSCPRTRTRWSFAIDSADALHHRIHQQQLRGQCMLQLFQQHKQQQVVEDHGTVEDLCSLLATASTATTRSCWPSVHLPVKTGYPCCSAGSTPSCSACCPWWPQQTGRGWSPGPMRGATRRRVNQWAEREPGSRRGIGATAMGAGRSGCVTGGAGRRVPPMGAGRDAIRRAAVDLRELIARRAPARRAAATRTPAPALSAAAAVRTPQTHAAPFSPGASSGSGAPHGHRCGTPRRKPTRMSPPAMAAAPPVPASRMHLKREGMLHRVGRRSLQSNQAKNLTFMGTLVPQITLALPSSSQSGTST</sequence>
<reference evidence="2 3" key="1">
    <citation type="journal article" date="2019" name="Sci. Rep.">
        <title>A high-quality genome of Eragrostis curvula grass provides insights into Poaceae evolution and supports new strategies to enhance forage quality.</title>
        <authorList>
            <person name="Carballo J."/>
            <person name="Santos B.A.C.M."/>
            <person name="Zappacosta D."/>
            <person name="Garbus I."/>
            <person name="Selva J.P."/>
            <person name="Gallo C.A."/>
            <person name="Diaz A."/>
            <person name="Albertini E."/>
            <person name="Caccamo M."/>
            <person name="Echenique V."/>
        </authorList>
    </citation>
    <scope>NUCLEOTIDE SEQUENCE [LARGE SCALE GENOMIC DNA]</scope>
    <source>
        <strain evidence="3">cv. Victoria</strain>
        <tissue evidence="2">Leaf</tissue>
    </source>
</reference>
<evidence type="ECO:0000313" key="3">
    <source>
        <dbReference type="Proteomes" id="UP000324897"/>
    </source>
</evidence>
<proteinExistence type="predicted"/>
<evidence type="ECO:0000256" key="1">
    <source>
        <dbReference type="SAM" id="MobiDB-lite"/>
    </source>
</evidence>
<feature type="non-terminal residue" evidence="2">
    <location>
        <position position="1"/>
    </location>
</feature>
<protein>
    <submittedName>
        <fullName evidence="2">Uncharacterized protein</fullName>
    </submittedName>
</protein>
<dbReference type="EMBL" id="RWGY01000039">
    <property type="protein sequence ID" value="TVU09461.1"/>
    <property type="molecule type" value="Genomic_DNA"/>
</dbReference>
<accession>A0A5J9TFQ5</accession>
<evidence type="ECO:0000313" key="2">
    <source>
        <dbReference type="EMBL" id="TVU09461.1"/>
    </source>
</evidence>
<keyword evidence="3" id="KW-1185">Reference proteome</keyword>
<feature type="region of interest" description="Disordered" evidence="1">
    <location>
        <begin position="267"/>
        <end position="314"/>
    </location>
</feature>
<dbReference type="Proteomes" id="UP000324897">
    <property type="component" value="Chromosome 3"/>
</dbReference>
<feature type="compositionally biased region" description="Low complexity" evidence="1">
    <location>
        <begin position="21"/>
        <end position="36"/>
    </location>
</feature>
<feature type="region of interest" description="Disordered" evidence="1">
    <location>
        <begin position="1"/>
        <end position="36"/>
    </location>
</feature>
<feature type="compositionally biased region" description="Basic residues" evidence="1">
    <location>
        <begin position="287"/>
        <end position="299"/>
    </location>
</feature>
<comment type="caution">
    <text evidence="2">The sequence shown here is derived from an EMBL/GenBank/DDBJ whole genome shotgun (WGS) entry which is preliminary data.</text>
</comment>
<feature type="region of interest" description="Disordered" evidence="1">
    <location>
        <begin position="188"/>
        <end position="223"/>
    </location>
</feature>
<dbReference type="Gramene" id="TVU09461">
    <property type="protein sequence ID" value="TVU09461"/>
    <property type="gene ID" value="EJB05_42934"/>
</dbReference>
<dbReference type="AlphaFoldDB" id="A0A5J9TFQ5"/>
<organism evidence="2 3">
    <name type="scientific">Eragrostis curvula</name>
    <name type="common">weeping love grass</name>
    <dbReference type="NCBI Taxonomy" id="38414"/>
    <lineage>
        <taxon>Eukaryota</taxon>
        <taxon>Viridiplantae</taxon>
        <taxon>Streptophyta</taxon>
        <taxon>Embryophyta</taxon>
        <taxon>Tracheophyta</taxon>
        <taxon>Spermatophyta</taxon>
        <taxon>Magnoliopsida</taxon>
        <taxon>Liliopsida</taxon>
        <taxon>Poales</taxon>
        <taxon>Poaceae</taxon>
        <taxon>PACMAD clade</taxon>
        <taxon>Chloridoideae</taxon>
        <taxon>Eragrostideae</taxon>
        <taxon>Eragrostidinae</taxon>
        <taxon>Eragrostis</taxon>
    </lineage>
</organism>
<feature type="compositionally biased region" description="Low complexity" evidence="1">
    <location>
        <begin position="267"/>
        <end position="286"/>
    </location>
</feature>